<dbReference type="InterPro" id="IPR001374">
    <property type="entry name" value="R3H_dom"/>
</dbReference>
<dbReference type="Gene3D" id="3.30.1370.50">
    <property type="entry name" value="R3H-like domain"/>
    <property type="match status" value="1"/>
</dbReference>
<gene>
    <name evidence="2" type="ORF">CMN54_07095</name>
</gene>
<dbReference type="Pfam" id="PF01424">
    <property type="entry name" value="R3H"/>
    <property type="match status" value="1"/>
</dbReference>
<dbReference type="SUPFAM" id="SSF82708">
    <property type="entry name" value="R3H domain"/>
    <property type="match status" value="1"/>
</dbReference>
<evidence type="ECO:0000259" key="1">
    <source>
        <dbReference type="PROSITE" id="PS51061"/>
    </source>
</evidence>
<dbReference type="PROSITE" id="PS51061">
    <property type="entry name" value="R3H"/>
    <property type="match status" value="1"/>
</dbReference>
<evidence type="ECO:0000313" key="3">
    <source>
        <dbReference type="Proteomes" id="UP000226525"/>
    </source>
</evidence>
<dbReference type="GO" id="GO:0003676">
    <property type="term" value="F:nucleic acid binding"/>
    <property type="evidence" value="ECO:0007669"/>
    <property type="project" value="UniProtKB-UniRule"/>
</dbReference>
<name>A0A2D6YJ24_9DELT</name>
<proteinExistence type="predicted"/>
<dbReference type="EMBL" id="NZEX01000081">
    <property type="protein sequence ID" value="MAH63197.1"/>
    <property type="molecule type" value="Genomic_DNA"/>
</dbReference>
<feature type="domain" description="R3H" evidence="1">
    <location>
        <begin position="21"/>
        <end position="83"/>
    </location>
</feature>
<sequence length="169" mass="19602">MTDKFQDKSQVIEAELTPQDEEFLKEINQQILEFLEKDEEILEFDPMNSYQRRLIHQMGSLYQLSSKSVGSRDERYVCLLKSQSLGEILSAQEKPEDAPGPTPRKGVMIDRGDEIFYCRPGQKIVLRADGSFGVPTAENTMQVLDEREMDNGMFRIQRNHLICPQDEQW</sequence>
<evidence type="ECO:0000313" key="2">
    <source>
        <dbReference type="EMBL" id="MAH63197.1"/>
    </source>
</evidence>
<organism evidence="2 3">
    <name type="scientific">SAR324 cluster bacterium</name>
    <dbReference type="NCBI Taxonomy" id="2024889"/>
    <lineage>
        <taxon>Bacteria</taxon>
        <taxon>Deltaproteobacteria</taxon>
        <taxon>SAR324 cluster</taxon>
    </lineage>
</organism>
<comment type="caution">
    <text evidence="2">The sequence shown here is derived from an EMBL/GenBank/DDBJ whole genome shotgun (WGS) entry which is preliminary data.</text>
</comment>
<dbReference type="AlphaFoldDB" id="A0A2D6YJ24"/>
<reference evidence="3" key="1">
    <citation type="submission" date="2017-09" db="EMBL/GenBank/DDBJ databases">
        <title>The Reconstruction of 2,631 Draft Metagenome-Assembled Genomes from the Global Oceans.</title>
        <authorList>
            <person name="Tully B.J."/>
            <person name="Graham E.D."/>
            <person name="Heidelberg J.F."/>
        </authorList>
    </citation>
    <scope>NUCLEOTIDE SEQUENCE [LARGE SCALE GENOMIC DNA]</scope>
</reference>
<dbReference type="InterPro" id="IPR036867">
    <property type="entry name" value="R3H_dom_sf"/>
</dbReference>
<accession>A0A2D6YJ24</accession>
<protein>
    <recommendedName>
        <fullName evidence="1">R3H domain-containing protein</fullName>
    </recommendedName>
</protein>
<dbReference type="CDD" id="cd02325">
    <property type="entry name" value="R3H"/>
    <property type="match status" value="1"/>
</dbReference>
<dbReference type="Proteomes" id="UP000226525">
    <property type="component" value="Unassembled WGS sequence"/>
</dbReference>
<dbReference type="SMART" id="SM00393">
    <property type="entry name" value="R3H"/>
    <property type="match status" value="1"/>
</dbReference>